<dbReference type="Proteomes" id="UP000322545">
    <property type="component" value="Unassembled WGS sequence"/>
</dbReference>
<keyword evidence="4" id="KW-1185">Reference proteome</keyword>
<dbReference type="Gene3D" id="3.40.50.850">
    <property type="entry name" value="Isochorismatase-like"/>
    <property type="match status" value="1"/>
</dbReference>
<keyword evidence="1" id="KW-0378">Hydrolase</keyword>
<gene>
    <name evidence="3" type="ORF">SAMN05443432_106131</name>
</gene>
<reference evidence="3 4" key="1">
    <citation type="submission" date="2016-11" db="EMBL/GenBank/DDBJ databases">
        <authorList>
            <person name="Varghese N."/>
            <person name="Submissions S."/>
        </authorList>
    </citation>
    <scope>NUCLEOTIDE SEQUENCE [LARGE SCALE GENOMIC DNA]</scope>
    <source>
        <strain evidence="3 4">DSM 28249</strain>
    </source>
</reference>
<dbReference type="Pfam" id="PF00857">
    <property type="entry name" value="Isochorismatase"/>
    <property type="match status" value="1"/>
</dbReference>
<dbReference type="GO" id="GO:0016787">
    <property type="term" value="F:hydrolase activity"/>
    <property type="evidence" value="ECO:0007669"/>
    <property type="project" value="UniProtKB-KW"/>
</dbReference>
<evidence type="ECO:0000259" key="2">
    <source>
        <dbReference type="Pfam" id="PF00857"/>
    </source>
</evidence>
<evidence type="ECO:0000256" key="1">
    <source>
        <dbReference type="ARBA" id="ARBA00022801"/>
    </source>
</evidence>
<accession>A0A1M7HT79</accession>
<organism evidence="3 4">
    <name type="scientific">Roseovarius litoreus</name>
    <dbReference type="NCBI Taxonomy" id="1155722"/>
    <lineage>
        <taxon>Bacteria</taxon>
        <taxon>Pseudomonadati</taxon>
        <taxon>Pseudomonadota</taxon>
        <taxon>Alphaproteobacteria</taxon>
        <taxon>Rhodobacterales</taxon>
        <taxon>Roseobacteraceae</taxon>
        <taxon>Roseovarius</taxon>
    </lineage>
</organism>
<feature type="domain" description="Isochorismatase-like" evidence="2">
    <location>
        <begin position="39"/>
        <end position="206"/>
    </location>
</feature>
<dbReference type="RefSeq" id="WP_149779952.1">
    <property type="nucleotide sequence ID" value="NZ_FRCB01000006.1"/>
</dbReference>
<name>A0A1M7HT79_9RHOB</name>
<sequence length="207" mass="22307">MIWAAMALLAGGLLVWAWIVARRMVRASQGTPVPPRAGAALLLIELQDCLWTDAQHDAATRARVEAAVAREVELARHRDQPVIALRQEWHGLMARLIVRLTRPGAPMRGGADVELAPAFRGMADHVIVKPVEDGFETGALDALLEMLRVGRLRLVGREGCAGLARTAQGALNRGYEVELVRDGIAARDSAAFDAVLEALTSQGARVV</sequence>
<dbReference type="EMBL" id="FRCB01000006">
    <property type="protein sequence ID" value="SHM31736.1"/>
    <property type="molecule type" value="Genomic_DNA"/>
</dbReference>
<dbReference type="PANTHER" id="PTHR43540">
    <property type="entry name" value="PEROXYUREIDOACRYLATE/UREIDOACRYLATE AMIDOHYDROLASE-RELATED"/>
    <property type="match status" value="1"/>
</dbReference>
<dbReference type="InterPro" id="IPR050272">
    <property type="entry name" value="Isochorismatase-like_hydrls"/>
</dbReference>
<dbReference type="SUPFAM" id="SSF52499">
    <property type="entry name" value="Isochorismatase-like hydrolases"/>
    <property type="match status" value="1"/>
</dbReference>
<protein>
    <submittedName>
        <fullName evidence="3">Nicotinamidase-related amidase</fullName>
    </submittedName>
</protein>
<dbReference type="AlphaFoldDB" id="A0A1M7HT79"/>
<dbReference type="PANTHER" id="PTHR43540:SF1">
    <property type="entry name" value="ISOCHORISMATASE HYDROLASE"/>
    <property type="match status" value="1"/>
</dbReference>
<dbReference type="InterPro" id="IPR000868">
    <property type="entry name" value="Isochorismatase-like_dom"/>
</dbReference>
<evidence type="ECO:0000313" key="3">
    <source>
        <dbReference type="EMBL" id="SHM31736.1"/>
    </source>
</evidence>
<evidence type="ECO:0000313" key="4">
    <source>
        <dbReference type="Proteomes" id="UP000322545"/>
    </source>
</evidence>
<proteinExistence type="predicted"/>
<dbReference type="InterPro" id="IPR036380">
    <property type="entry name" value="Isochorismatase-like_sf"/>
</dbReference>